<evidence type="ECO:0000313" key="3">
    <source>
        <dbReference type="Proteomes" id="UP001085076"/>
    </source>
</evidence>
<reference evidence="2" key="2">
    <citation type="journal article" date="2022" name="Hortic Res">
        <title>The genome of Dioscorea zingiberensis sheds light on the biosynthesis, origin and evolution of the medicinally important diosgenin saponins.</title>
        <authorList>
            <person name="Li Y."/>
            <person name="Tan C."/>
            <person name="Li Z."/>
            <person name="Guo J."/>
            <person name="Li S."/>
            <person name="Chen X."/>
            <person name="Wang C."/>
            <person name="Dai X."/>
            <person name="Yang H."/>
            <person name="Song W."/>
            <person name="Hou L."/>
            <person name="Xu J."/>
            <person name="Tong Z."/>
            <person name="Xu A."/>
            <person name="Yuan X."/>
            <person name="Wang W."/>
            <person name="Yang Q."/>
            <person name="Chen L."/>
            <person name="Sun Z."/>
            <person name="Wang K."/>
            <person name="Pan B."/>
            <person name="Chen J."/>
            <person name="Bao Y."/>
            <person name="Liu F."/>
            <person name="Qi X."/>
            <person name="Gang D.R."/>
            <person name="Wen J."/>
            <person name="Li J."/>
        </authorList>
    </citation>
    <scope>NUCLEOTIDE SEQUENCE</scope>
    <source>
        <strain evidence="2">Dzin_1.0</strain>
    </source>
</reference>
<dbReference type="InterPro" id="IPR025322">
    <property type="entry name" value="PADRE_dom"/>
</dbReference>
<comment type="caution">
    <text evidence="2">The sequence shown here is derived from an EMBL/GenBank/DDBJ whole genome shotgun (WGS) entry which is preliminary data.</text>
</comment>
<name>A0A9D5C0Q5_9LILI</name>
<reference evidence="2" key="1">
    <citation type="submission" date="2021-03" db="EMBL/GenBank/DDBJ databases">
        <authorList>
            <person name="Li Z."/>
            <person name="Yang C."/>
        </authorList>
    </citation>
    <scope>NUCLEOTIDE SEQUENCE</scope>
    <source>
        <strain evidence="2">Dzin_1.0</strain>
        <tissue evidence="2">Leaf</tissue>
    </source>
</reference>
<accession>A0A9D5C0Q5</accession>
<dbReference type="Proteomes" id="UP001085076">
    <property type="component" value="Miscellaneous, Linkage group lg08"/>
</dbReference>
<dbReference type="EMBL" id="JAGGNH010000008">
    <property type="protein sequence ID" value="KAJ0964521.1"/>
    <property type="molecule type" value="Genomic_DNA"/>
</dbReference>
<organism evidence="2 3">
    <name type="scientific">Dioscorea zingiberensis</name>
    <dbReference type="NCBI Taxonomy" id="325984"/>
    <lineage>
        <taxon>Eukaryota</taxon>
        <taxon>Viridiplantae</taxon>
        <taxon>Streptophyta</taxon>
        <taxon>Embryophyta</taxon>
        <taxon>Tracheophyta</taxon>
        <taxon>Spermatophyta</taxon>
        <taxon>Magnoliopsida</taxon>
        <taxon>Liliopsida</taxon>
        <taxon>Dioscoreales</taxon>
        <taxon>Dioscoreaceae</taxon>
        <taxon>Dioscorea</taxon>
    </lineage>
</organism>
<dbReference type="AlphaFoldDB" id="A0A9D5C0Q5"/>
<sequence>MALSSWLCANNTRNMVVKIVYPGGRVELRDRPIIAAEIMKANPMCCVAHPDVFRQPWSVVSPETVLMQGQKFYVVPVRTIRKLRHLHQKNTTSLNSPPGLITQRRNSPLITSSSSVHVGHSGNSFKRLCGLRRHSEDDDGCFTCLISRAKVIQQQKLAENGISYNIEEPQSKLEEMNRRRMKRSVANASPCRSVSNWQPSLQSISEE</sequence>
<feature type="region of interest" description="Disordered" evidence="1">
    <location>
        <begin position="177"/>
        <end position="207"/>
    </location>
</feature>
<dbReference type="Pfam" id="PF14009">
    <property type="entry name" value="PADRE"/>
    <property type="match status" value="1"/>
</dbReference>
<gene>
    <name evidence="2" type="ORF">J5N97_025659</name>
</gene>
<dbReference type="PANTHER" id="PTHR33052">
    <property type="entry name" value="DUF4228 DOMAIN PROTEIN-RELATED"/>
    <property type="match status" value="1"/>
</dbReference>
<keyword evidence="3" id="KW-1185">Reference proteome</keyword>
<dbReference type="OrthoDB" id="1642380at2759"/>
<protein>
    <submittedName>
        <fullName evidence="2">Uncharacterized protein</fullName>
    </submittedName>
</protein>
<feature type="compositionally biased region" description="Polar residues" evidence="1">
    <location>
        <begin position="186"/>
        <end position="207"/>
    </location>
</feature>
<proteinExistence type="predicted"/>
<evidence type="ECO:0000313" key="2">
    <source>
        <dbReference type="EMBL" id="KAJ0964521.1"/>
    </source>
</evidence>
<evidence type="ECO:0000256" key="1">
    <source>
        <dbReference type="SAM" id="MobiDB-lite"/>
    </source>
</evidence>